<feature type="non-terminal residue" evidence="2">
    <location>
        <position position="1"/>
    </location>
</feature>
<dbReference type="Proteomes" id="UP001054857">
    <property type="component" value="Unassembled WGS sequence"/>
</dbReference>
<dbReference type="InterPro" id="IPR050600">
    <property type="entry name" value="SETD3_SETD6_MTase"/>
</dbReference>
<feature type="region of interest" description="Disordered" evidence="1">
    <location>
        <begin position="149"/>
        <end position="173"/>
    </location>
</feature>
<dbReference type="EMBL" id="BMAR01000028">
    <property type="protein sequence ID" value="GFR49138.1"/>
    <property type="molecule type" value="Genomic_DNA"/>
</dbReference>
<feature type="region of interest" description="Disordered" evidence="1">
    <location>
        <begin position="271"/>
        <end position="291"/>
    </location>
</feature>
<dbReference type="PANTHER" id="PTHR13271:SF154">
    <property type="entry name" value="GRIP DOMAIN-CONTAINING PROTEIN"/>
    <property type="match status" value="1"/>
</dbReference>
<evidence type="ECO:0000313" key="2">
    <source>
        <dbReference type="EMBL" id="GFR49138.1"/>
    </source>
</evidence>
<evidence type="ECO:0008006" key="4">
    <source>
        <dbReference type="Google" id="ProtNLM"/>
    </source>
</evidence>
<accession>A0AAD3DWG6</accession>
<evidence type="ECO:0000313" key="3">
    <source>
        <dbReference type="Proteomes" id="UP001054857"/>
    </source>
</evidence>
<dbReference type="GO" id="GO:0016279">
    <property type="term" value="F:protein-lysine N-methyltransferase activity"/>
    <property type="evidence" value="ECO:0007669"/>
    <property type="project" value="TreeGrafter"/>
</dbReference>
<gene>
    <name evidence="2" type="ORF">Agub_g11155</name>
</gene>
<dbReference type="Gene3D" id="3.90.1410.10">
    <property type="entry name" value="set domain protein methyltransferase, domain 1"/>
    <property type="match status" value="1"/>
</dbReference>
<organism evidence="2 3">
    <name type="scientific">Astrephomene gubernaculifera</name>
    <dbReference type="NCBI Taxonomy" id="47775"/>
    <lineage>
        <taxon>Eukaryota</taxon>
        <taxon>Viridiplantae</taxon>
        <taxon>Chlorophyta</taxon>
        <taxon>core chlorophytes</taxon>
        <taxon>Chlorophyceae</taxon>
        <taxon>CS clade</taxon>
        <taxon>Chlamydomonadales</taxon>
        <taxon>Astrephomenaceae</taxon>
        <taxon>Astrephomene</taxon>
    </lineage>
</organism>
<feature type="compositionally biased region" description="Low complexity" evidence="1">
    <location>
        <begin position="275"/>
        <end position="285"/>
    </location>
</feature>
<feature type="compositionally biased region" description="Low complexity" evidence="1">
    <location>
        <begin position="151"/>
        <end position="169"/>
    </location>
</feature>
<protein>
    <recommendedName>
        <fullName evidence="4">SET domain-containing protein</fullName>
    </recommendedName>
</protein>
<comment type="caution">
    <text evidence="2">The sequence shown here is derived from an EMBL/GenBank/DDBJ whole genome shotgun (WGS) entry which is preliminary data.</text>
</comment>
<dbReference type="SUPFAM" id="SSF82199">
    <property type="entry name" value="SET domain"/>
    <property type="match status" value="1"/>
</dbReference>
<feature type="non-terminal residue" evidence="2">
    <location>
        <position position="355"/>
    </location>
</feature>
<evidence type="ECO:0000256" key="1">
    <source>
        <dbReference type="SAM" id="MobiDB-lite"/>
    </source>
</evidence>
<proteinExistence type="predicted"/>
<dbReference type="PANTHER" id="PTHR13271">
    <property type="entry name" value="UNCHARACTERIZED PUTATIVE METHYLTRANSFERASE"/>
    <property type="match status" value="1"/>
</dbReference>
<sequence length="355" mass="37226">RPLAFPLADYLRSVLPAPSGEGAVPASCLRLAPREEAGLPGDVRATLRDMRQQVISYIEELRRLGLAEGCEEATLWWAFDMVISRAFAVTATLPPATSSSSSSSPSSSPSPAAVPLALYLPWACLLNHSSTPNAVFTAVLSPPTPAPVLQAAPQRATPPTAPVPASALTPKPPRALSEFQVTPRLRYASPPIQPGAEICISYGDGLDNVRLLLKYGFCTAGNPNDRLPLPPGAAAVAARLDRRVLCSAAEKLAERRMHGPAGMPGAACEEEKETTQPQGTTAAAGKIGSQVEREQHRARVYAALATLLEATDTSPPGNTHHCGSTSRGAATVSTLGSPTQLFAWARASAILHAKE</sequence>
<keyword evidence="3" id="KW-1185">Reference proteome</keyword>
<reference evidence="2 3" key="1">
    <citation type="journal article" date="2021" name="Sci. Rep.">
        <title>Genome sequencing of the multicellular alga Astrephomene provides insights into convergent evolution of germ-soma differentiation.</title>
        <authorList>
            <person name="Yamashita S."/>
            <person name="Yamamoto K."/>
            <person name="Matsuzaki R."/>
            <person name="Suzuki S."/>
            <person name="Yamaguchi H."/>
            <person name="Hirooka S."/>
            <person name="Minakuchi Y."/>
            <person name="Miyagishima S."/>
            <person name="Kawachi M."/>
            <person name="Toyoda A."/>
            <person name="Nozaki H."/>
        </authorList>
    </citation>
    <scope>NUCLEOTIDE SEQUENCE [LARGE SCALE GENOMIC DNA]</scope>
    <source>
        <strain evidence="2 3">NIES-4017</strain>
    </source>
</reference>
<name>A0AAD3DWG6_9CHLO</name>
<dbReference type="InterPro" id="IPR046341">
    <property type="entry name" value="SET_dom_sf"/>
</dbReference>
<dbReference type="AlphaFoldDB" id="A0AAD3DWG6"/>